<dbReference type="HOGENOM" id="CLU_1308239_0_0_7"/>
<keyword evidence="2" id="KW-1185">Reference proteome</keyword>
<organism evidence="1 2">
    <name type="scientific">Entotheonella factor</name>
    <dbReference type="NCBI Taxonomy" id="1429438"/>
    <lineage>
        <taxon>Bacteria</taxon>
        <taxon>Pseudomonadati</taxon>
        <taxon>Nitrospinota/Tectimicrobiota group</taxon>
        <taxon>Candidatus Tectimicrobiota</taxon>
        <taxon>Candidatus Entotheonellia</taxon>
        <taxon>Candidatus Entotheonellales</taxon>
        <taxon>Candidatus Entotheonellaceae</taxon>
        <taxon>Candidatus Entotheonella</taxon>
    </lineage>
</organism>
<dbReference type="Proteomes" id="UP000019141">
    <property type="component" value="Unassembled WGS sequence"/>
</dbReference>
<proteinExistence type="predicted"/>
<evidence type="ECO:0000313" key="1">
    <source>
        <dbReference type="EMBL" id="ETW92443.1"/>
    </source>
</evidence>
<comment type="caution">
    <text evidence="1">The sequence shown here is derived from an EMBL/GenBank/DDBJ whole genome shotgun (WGS) entry which is preliminary data.</text>
</comment>
<accession>W4L2X5</accession>
<sequence>MFGGDKMPSGNYIEGLLSRLPSDVVPKDISQAISEVDWDDWWPRLVLYAEGKMNARQWTSVVEAKELGVEADDIVMLAIEKALSGRRRWYPEKMSLFDFLCAVTSSEISNFFQKAENRYFHSSNTNKIESTSATPESALSKSEQVDKMLKMFKDDKLLFEVAKLMIDGVDKPSTIALALKIDVETVYNIRRRLRRRIQEEISSLREKDNR</sequence>
<gene>
    <name evidence="1" type="ORF">ETSY1_43605</name>
</gene>
<reference evidence="1 2" key="1">
    <citation type="journal article" date="2014" name="Nature">
        <title>An environmental bacterial taxon with a large and distinct metabolic repertoire.</title>
        <authorList>
            <person name="Wilson M.C."/>
            <person name="Mori T."/>
            <person name="Ruckert C."/>
            <person name="Uria A.R."/>
            <person name="Helf M.J."/>
            <person name="Takada K."/>
            <person name="Gernert C."/>
            <person name="Steffens U.A."/>
            <person name="Heycke N."/>
            <person name="Schmitt S."/>
            <person name="Rinke C."/>
            <person name="Helfrich E.J."/>
            <person name="Brachmann A.O."/>
            <person name="Gurgui C."/>
            <person name="Wakimoto T."/>
            <person name="Kracht M."/>
            <person name="Crusemann M."/>
            <person name="Hentschel U."/>
            <person name="Abe I."/>
            <person name="Matsunaga S."/>
            <person name="Kalinowski J."/>
            <person name="Takeyama H."/>
            <person name="Piel J."/>
        </authorList>
    </citation>
    <scope>NUCLEOTIDE SEQUENCE [LARGE SCALE GENOMIC DNA]</scope>
    <source>
        <strain evidence="2">TSY1</strain>
    </source>
</reference>
<name>W4L2X5_ENTF1</name>
<evidence type="ECO:0000313" key="2">
    <source>
        <dbReference type="Proteomes" id="UP000019141"/>
    </source>
</evidence>
<protein>
    <submittedName>
        <fullName evidence="1">Uncharacterized protein</fullName>
    </submittedName>
</protein>
<dbReference type="EMBL" id="AZHW01001482">
    <property type="protein sequence ID" value="ETW92443.1"/>
    <property type="molecule type" value="Genomic_DNA"/>
</dbReference>
<dbReference type="AlphaFoldDB" id="W4L2X5"/>